<sequence length="228" mass="24597">MLNRFFLSAATLALVSACSGTPPTVQTGEDAEVIGDNLHRVDNSRADAAYIDPQADFSKYTKILLRPLGVDNVEIVQPDRTTSAVNRRDWELTDKDRESLQQIYHDAMVKQLQEKGDFEIVAAPADDVLEIGAIITGIAPSAAKDDGQSRTVGRSYVVTEGAGAIAVAVAFGDSETGEILALIKDSRTSSTHWGLNNSVSNRADVQRVFTSWAMQINTSLAKITGKTE</sequence>
<dbReference type="Proteomes" id="UP000326287">
    <property type="component" value="Chromosome"/>
</dbReference>
<protein>
    <submittedName>
        <fullName evidence="1">DUF3313 family protein</fullName>
    </submittedName>
</protein>
<dbReference type="KEGG" id="halc:EY643_12440"/>
<evidence type="ECO:0000313" key="2">
    <source>
        <dbReference type="Proteomes" id="UP000326287"/>
    </source>
</evidence>
<evidence type="ECO:0000313" key="1">
    <source>
        <dbReference type="EMBL" id="QFU76404.1"/>
    </source>
</evidence>
<gene>
    <name evidence="1" type="ORF">EY643_12440</name>
</gene>
<organism evidence="1 2">
    <name type="scientific">Halioglobus maricola</name>
    <dbReference type="NCBI Taxonomy" id="2601894"/>
    <lineage>
        <taxon>Bacteria</taxon>
        <taxon>Pseudomonadati</taxon>
        <taxon>Pseudomonadota</taxon>
        <taxon>Gammaproteobacteria</taxon>
        <taxon>Cellvibrionales</taxon>
        <taxon>Halieaceae</taxon>
        <taxon>Halioglobus</taxon>
    </lineage>
</organism>
<proteinExistence type="predicted"/>
<accession>A0A5P9NMB6</accession>
<dbReference type="RefSeq" id="WP_153239546.1">
    <property type="nucleotide sequence ID" value="NZ_CP036422.1"/>
</dbReference>
<keyword evidence="2" id="KW-1185">Reference proteome</keyword>
<dbReference type="OrthoDB" id="5732045at2"/>
<name>A0A5P9NMB6_9GAMM</name>
<dbReference type="EMBL" id="CP036422">
    <property type="protein sequence ID" value="QFU76404.1"/>
    <property type="molecule type" value="Genomic_DNA"/>
</dbReference>
<dbReference type="PROSITE" id="PS51257">
    <property type="entry name" value="PROKAR_LIPOPROTEIN"/>
    <property type="match status" value="1"/>
</dbReference>
<dbReference type="InterPro" id="IPR021747">
    <property type="entry name" value="DUF3313"/>
</dbReference>
<dbReference type="AlphaFoldDB" id="A0A5P9NMB6"/>
<dbReference type="Pfam" id="PF11769">
    <property type="entry name" value="DUF3313"/>
    <property type="match status" value="1"/>
</dbReference>
<reference evidence="1 2" key="1">
    <citation type="submission" date="2019-02" db="EMBL/GenBank/DDBJ databases">
        <authorList>
            <person name="Li S.-H."/>
        </authorList>
    </citation>
    <scope>NUCLEOTIDE SEQUENCE [LARGE SCALE GENOMIC DNA]</scope>
    <source>
        <strain evidence="1 2">IMCC14385</strain>
    </source>
</reference>